<dbReference type="AlphaFoldDB" id="A0A6G0U440"/>
<sequence>MRIVSLVNKHVPIADGGIANLQKKKQNFTAYYSCSIANQITNSSMYGSRVFPSPIHVKKYQLNHPAYGYYVPTILPITEGGVKCKFSSKNSLCRNLTIKMEYLNCTCWLEFVNNNNMKHLSIAFSLNNWCSCLKSVNILRCYFLLVDSKYYFCTHVSFHIDDRVLGYITSMVNRVQ</sequence>
<protein>
    <submittedName>
        <fullName evidence="1">Uncharacterized protein</fullName>
    </submittedName>
</protein>
<keyword evidence="2" id="KW-1185">Reference proteome</keyword>
<proteinExistence type="predicted"/>
<reference evidence="1 2" key="1">
    <citation type="submission" date="2019-08" db="EMBL/GenBank/DDBJ databases">
        <title>The genome of the soybean aphid Biotype 1, its phylome, world population structure and adaptation to the North American continent.</title>
        <authorList>
            <person name="Giordano R."/>
            <person name="Donthu R.K."/>
            <person name="Hernandez A.G."/>
            <person name="Wright C.L."/>
            <person name="Zimin A.V."/>
        </authorList>
    </citation>
    <scope>NUCLEOTIDE SEQUENCE [LARGE SCALE GENOMIC DNA]</scope>
    <source>
        <tissue evidence="1">Whole aphids</tissue>
    </source>
</reference>
<dbReference type="Proteomes" id="UP000475862">
    <property type="component" value="Unassembled WGS sequence"/>
</dbReference>
<comment type="caution">
    <text evidence="1">The sequence shown here is derived from an EMBL/GenBank/DDBJ whole genome shotgun (WGS) entry which is preliminary data.</text>
</comment>
<evidence type="ECO:0000313" key="2">
    <source>
        <dbReference type="Proteomes" id="UP000475862"/>
    </source>
</evidence>
<organism evidence="1 2">
    <name type="scientific">Aphis glycines</name>
    <name type="common">Soybean aphid</name>
    <dbReference type="NCBI Taxonomy" id="307491"/>
    <lineage>
        <taxon>Eukaryota</taxon>
        <taxon>Metazoa</taxon>
        <taxon>Ecdysozoa</taxon>
        <taxon>Arthropoda</taxon>
        <taxon>Hexapoda</taxon>
        <taxon>Insecta</taxon>
        <taxon>Pterygota</taxon>
        <taxon>Neoptera</taxon>
        <taxon>Paraneoptera</taxon>
        <taxon>Hemiptera</taxon>
        <taxon>Sternorrhyncha</taxon>
        <taxon>Aphidomorpha</taxon>
        <taxon>Aphidoidea</taxon>
        <taxon>Aphididae</taxon>
        <taxon>Aphidini</taxon>
        <taxon>Aphis</taxon>
        <taxon>Aphis</taxon>
    </lineage>
</organism>
<dbReference type="OrthoDB" id="6134459at2759"/>
<gene>
    <name evidence="1" type="ORF">AGLY_002963</name>
</gene>
<evidence type="ECO:0000313" key="1">
    <source>
        <dbReference type="EMBL" id="KAE9543052.1"/>
    </source>
</evidence>
<accession>A0A6G0U440</accession>
<dbReference type="EMBL" id="VYZN01000009">
    <property type="protein sequence ID" value="KAE9543052.1"/>
    <property type="molecule type" value="Genomic_DNA"/>
</dbReference>
<name>A0A6G0U440_APHGL</name>